<comment type="caution">
    <text evidence="7">The sequence shown here is derived from an EMBL/GenBank/DDBJ whole genome shotgun (WGS) entry which is preliminary data.</text>
</comment>
<organism evidence="7 8">
    <name type="scientific">Halorhodospira neutriphila</name>
    <dbReference type="NCBI Taxonomy" id="168379"/>
    <lineage>
        <taxon>Bacteria</taxon>
        <taxon>Pseudomonadati</taxon>
        <taxon>Pseudomonadota</taxon>
        <taxon>Gammaproteobacteria</taxon>
        <taxon>Chromatiales</taxon>
        <taxon>Ectothiorhodospiraceae</taxon>
        <taxon>Halorhodospira</taxon>
    </lineage>
</organism>
<dbReference type="EMBL" id="NRSH01000233">
    <property type="protein sequence ID" value="MBK1727699.1"/>
    <property type="molecule type" value="Genomic_DNA"/>
</dbReference>
<evidence type="ECO:0000259" key="6">
    <source>
        <dbReference type="PROSITE" id="PS51194"/>
    </source>
</evidence>
<evidence type="ECO:0000256" key="2">
    <source>
        <dbReference type="ARBA" id="ARBA00022801"/>
    </source>
</evidence>
<dbReference type="InterPro" id="IPR011545">
    <property type="entry name" value="DEAD/DEAH_box_helicase_dom"/>
</dbReference>
<keyword evidence="2" id="KW-0378">Hydrolase</keyword>
<dbReference type="Gene3D" id="3.40.50.300">
    <property type="entry name" value="P-loop containing nucleotide triphosphate hydrolases"/>
    <property type="match status" value="2"/>
</dbReference>
<dbReference type="SMART" id="SM00490">
    <property type="entry name" value="HELICc"/>
    <property type="match status" value="1"/>
</dbReference>
<dbReference type="CDD" id="cd18791">
    <property type="entry name" value="SF2_C_RHA"/>
    <property type="match status" value="1"/>
</dbReference>
<accession>A0ABS1E9G5</accession>
<dbReference type="PANTHER" id="PTHR43519">
    <property type="entry name" value="ATP-DEPENDENT RNA HELICASE HRPB"/>
    <property type="match status" value="1"/>
</dbReference>
<evidence type="ECO:0000313" key="7">
    <source>
        <dbReference type="EMBL" id="MBK1727699.1"/>
    </source>
</evidence>
<dbReference type="PROSITE" id="PS51192">
    <property type="entry name" value="HELICASE_ATP_BIND_1"/>
    <property type="match status" value="1"/>
</dbReference>
<sequence length="337" mass="36079">MPIDALYADFRAALEAGHVVVTAATGSGKSTRLPLWTAERGPVLVVEPRRVAATSLAAFVAESAGAALGGEVGYAVRADRRYGAQTRILFATPGVALRWRAEGRLTGFAGVVLDEFHERRWDTDLLLALLRADGEHRLVLTSATLEGERLAAELGGRHLASAGREHPVAVEHCADQPRQMPAQRGLAERLAGAVERGLAETRGDVLAFLPGRGEIERARRALRVSAEVIPLHATAPLSEQRRALNPGSGRRVILATNVAESSLTVPGVTAVVDAGLERRTQRRNGRTVLSLEAISQASAAQRAGRAGRLEPGRCYRLWGRAAPLPESTPPEVLREEL</sequence>
<name>A0ABS1E9G5_9GAMM</name>
<dbReference type="GO" id="GO:0004386">
    <property type="term" value="F:helicase activity"/>
    <property type="evidence" value="ECO:0007669"/>
    <property type="project" value="UniProtKB-KW"/>
</dbReference>
<keyword evidence="8" id="KW-1185">Reference proteome</keyword>
<feature type="non-terminal residue" evidence="7">
    <location>
        <position position="337"/>
    </location>
</feature>
<dbReference type="SUPFAM" id="SSF52540">
    <property type="entry name" value="P-loop containing nucleoside triphosphate hydrolases"/>
    <property type="match status" value="1"/>
</dbReference>
<keyword evidence="3 7" id="KW-0347">Helicase</keyword>
<dbReference type="Proteomes" id="UP000738126">
    <property type="component" value="Unassembled WGS sequence"/>
</dbReference>
<dbReference type="Pfam" id="PF00270">
    <property type="entry name" value="DEAD"/>
    <property type="match status" value="1"/>
</dbReference>
<dbReference type="InterPro" id="IPR027417">
    <property type="entry name" value="P-loop_NTPase"/>
</dbReference>
<dbReference type="InterPro" id="IPR001650">
    <property type="entry name" value="Helicase_C-like"/>
</dbReference>
<evidence type="ECO:0000259" key="5">
    <source>
        <dbReference type="PROSITE" id="PS51192"/>
    </source>
</evidence>
<feature type="domain" description="Helicase ATP-binding" evidence="5">
    <location>
        <begin position="10"/>
        <end position="163"/>
    </location>
</feature>
<proteinExistence type="predicted"/>
<evidence type="ECO:0000256" key="1">
    <source>
        <dbReference type="ARBA" id="ARBA00022741"/>
    </source>
</evidence>
<dbReference type="InterPro" id="IPR014001">
    <property type="entry name" value="Helicase_ATP-bd"/>
</dbReference>
<keyword evidence="4" id="KW-0067">ATP-binding</keyword>
<dbReference type="CDD" id="cd17917">
    <property type="entry name" value="DEXHc_RHA-like"/>
    <property type="match status" value="1"/>
</dbReference>
<reference evidence="7 8" key="1">
    <citation type="journal article" date="2020" name="Microorganisms">
        <title>Osmotic Adaptation and Compatible Solute Biosynthesis of Phototrophic Bacteria as Revealed from Genome Analyses.</title>
        <authorList>
            <person name="Imhoff J.F."/>
            <person name="Rahn T."/>
            <person name="Kunzel S."/>
            <person name="Keller A."/>
            <person name="Neulinger S.C."/>
        </authorList>
    </citation>
    <scope>NUCLEOTIDE SEQUENCE [LARGE SCALE GENOMIC DNA]</scope>
    <source>
        <strain evidence="7 8">DSM 15116</strain>
    </source>
</reference>
<evidence type="ECO:0000256" key="4">
    <source>
        <dbReference type="ARBA" id="ARBA00022840"/>
    </source>
</evidence>
<feature type="domain" description="Helicase C-terminal" evidence="6">
    <location>
        <begin position="193"/>
        <end position="337"/>
    </location>
</feature>
<evidence type="ECO:0000256" key="3">
    <source>
        <dbReference type="ARBA" id="ARBA00022806"/>
    </source>
</evidence>
<protein>
    <submittedName>
        <fullName evidence="7">Helicase</fullName>
    </submittedName>
</protein>
<keyword evidence="1" id="KW-0547">Nucleotide-binding</keyword>
<gene>
    <name evidence="7" type="ORF">CKO13_11895</name>
</gene>
<dbReference type="PROSITE" id="PS51194">
    <property type="entry name" value="HELICASE_CTER"/>
    <property type="match status" value="1"/>
</dbReference>
<dbReference type="Pfam" id="PF00271">
    <property type="entry name" value="Helicase_C"/>
    <property type="match status" value="1"/>
</dbReference>
<evidence type="ECO:0000313" key="8">
    <source>
        <dbReference type="Proteomes" id="UP000738126"/>
    </source>
</evidence>
<dbReference type="SMART" id="SM00487">
    <property type="entry name" value="DEXDc"/>
    <property type="match status" value="1"/>
</dbReference>
<dbReference type="PANTHER" id="PTHR43519:SF1">
    <property type="entry name" value="ATP-DEPENDENT RNA HELICASE HRPB"/>
    <property type="match status" value="1"/>
</dbReference>